<dbReference type="PROSITE" id="PS00498">
    <property type="entry name" value="TYROSINASE_2"/>
    <property type="match status" value="1"/>
</dbReference>
<dbReference type="InParanoid" id="A0A084QQ18"/>
<dbReference type="Pfam" id="PF00264">
    <property type="entry name" value="Tyrosinase"/>
    <property type="match status" value="1"/>
</dbReference>
<evidence type="ECO:0000256" key="2">
    <source>
        <dbReference type="ARBA" id="ARBA00023002"/>
    </source>
</evidence>
<dbReference type="AlphaFoldDB" id="A0A084QQ18"/>
<dbReference type="HOGENOM" id="CLU_035914_0_1_1"/>
<dbReference type="PANTHER" id="PTHR11474">
    <property type="entry name" value="TYROSINASE FAMILY MEMBER"/>
    <property type="match status" value="1"/>
</dbReference>
<organism evidence="5 6">
    <name type="scientific">Stachybotrys chlorohalonatus (strain IBT 40285)</name>
    <dbReference type="NCBI Taxonomy" id="1283841"/>
    <lineage>
        <taxon>Eukaryota</taxon>
        <taxon>Fungi</taxon>
        <taxon>Dikarya</taxon>
        <taxon>Ascomycota</taxon>
        <taxon>Pezizomycotina</taxon>
        <taxon>Sordariomycetes</taxon>
        <taxon>Hypocreomycetidae</taxon>
        <taxon>Hypocreales</taxon>
        <taxon>Stachybotryaceae</taxon>
        <taxon>Stachybotrys</taxon>
    </lineage>
</organism>
<dbReference type="GO" id="GO:0016491">
    <property type="term" value="F:oxidoreductase activity"/>
    <property type="evidence" value="ECO:0007669"/>
    <property type="project" value="UniProtKB-KW"/>
</dbReference>
<dbReference type="STRING" id="1283841.A0A084QQ18"/>
<keyword evidence="6" id="KW-1185">Reference proteome</keyword>
<keyword evidence="2" id="KW-0560">Oxidoreductase</keyword>
<reference evidence="5 6" key="1">
    <citation type="journal article" date="2014" name="BMC Genomics">
        <title>Comparative genome sequencing reveals chemotype-specific gene clusters in the toxigenic black mold Stachybotrys.</title>
        <authorList>
            <person name="Semeiks J."/>
            <person name="Borek D."/>
            <person name="Otwinowski Z."/>
            <person name="Grishin N.V."/>
        </authorList>
    </citation>
    <scope>NUCLEOTIDE SEQUENCE [LARGE SCALE GENOMIC DNA]</scope>
    <source>
        <strain evidence="5 6">IBT 40285</strain>
    </source>
</reference>
<dbReference type="PANTHER" id="PTHR11474:SF125">
    <property type="entry name" value="N-ACETYL-6-HYDROXYTRYPTOPHAN OXIDASE IVOB-RELATED"/>
    <property type="match status" value="1"/>
</dbReference>
<dbReference type="Gene3D" id="1.10.1280.10">
    <property type="entry name" value="Di-copper center containing domain from catechol oxidase"/>
    <property type="match status" value="1"/>
</dbReference>
<proteinExistence type="predicted"/>
<gene>
    <name evidence="5" type="ORF">S40285_03688</name>
</gene>
<dbReference type="Proteomes" id="UP000028524">
    <property type="component" value="Unassembled WGS sequence"/>
</dbReference>
<name>A0A084QQ18_STAC4</name>
<evidence type="ECO:0000313" key="6">
    <source>
        <dbReference type="Proteomes" id="UP000028524"/>
    </source>
</evidence>
<sequence>MSSINLTLLINLATVCLSVAATCNQTDYVQQVQDQAATALLAEEPNAVLIRNSTCTLENAGVRRNWEALNREEKHDYIRAVNCMFDAPARTDPSLAGARVRYDDFAAQHINQTLSVHVTGNFLTWHRHYIWSYEQALRNECGYKGYLPYWNWFSYQDDLRRSPVFDGSDTSVGSDGLFVQHNGSTGTAGLHIPSGLGGGCIATGPFSNLTANLGPVQPQQDGLVGVGRDNKLVYNPHCITRDLSSWLASRIYTREAFLNATVRVTARDIASFQSEIELQSNGLPGIHSGGHQTLSGANSDLYSGVTDPAFYVHHAMVDRLYWMWQALHYDQRKTISGTITFGNNPVSRNATLDDLIELPFLDVETAAIGNLLDTLDGPYCYRYE</sequence>
<keyword evidence="3" id="KW-0732">Signal</keyword>
<dbReference type="GO" id="GO:0046872">
    <property type="term" value="F:metal ion binding"/>
    <property type="evidence" value="ECO:0007669"/>
    <property type="project" value="UniProtKB-KW"/>
</dbReference>
<keyword evidence="1" id="KW-0479">Metal-binding</keyword>
<protein>
    <recommendedName>
        <fullName evidence="4">Tyrosinase copper-binding domain-containing protein</fullName>
    </recommendedName>
</protein>
<dbReference type="InterPro" id="IPR008922">
    <property type="entry name" value="Di-copper_centre_dom_sf"/>
</dbReference>
<feature type="chain" id="PRO_5001779540" description="Tyrosinase copper-binding domain-containing protein" evidence="3">
    <location>
        <begin position="21"/>
        <end position="384"/>
    </location>
</feature>
<dbReference type="SUPFAM" id="SSF48056">
    <property type="entry name" value="Di-copper centre-containing domain"/>
    <property type="match status" value="1"/>
</dbReference>
<feature type="signal peptide" evidence="3">
    <location>
        <begin position="1"/>
        <end position="20"/>
    </location>
</feature>
<evidence type="ECO:0000256" key="1">
    <source>
        <dbReference type="ARBA" id="ARBA00022723"/>
    </source>
</evidence>
<evidence type="ECO:0000256" key="3">
    <source>
        <dbReference type="SAM" id="SignalP"/>
    </source>
</evidence>
<accession>A0A084QQ18</accession>
<evidence type="ECO:0000313" key="5">
    <source>
        <dbReference type="EMBL" id="KFA66053.1"/>
    </source>
</evidence>
<dbReference type="OrthoDB" id="6132182at2759"/>
<dbReference type="InterPro" id="IPR002227">
    <property type="entry name" value="Tyrosinase_Cu-bd"/>
</dbReference>
<evidence type="ECO:0000259" key="4">
    <source>
        <dbReference type="PROSITE" id="PS00498"/>
    </source>
</evidence>
<dbReference type="EMBL" id="KL660504">
    <property type="protein sequence ID" value="KFA66053.1"/>
    <property type="molecule type" value="Genomic_DNA"/>
</dbReference>
<dbReference type="PRINTS" id="PR00092">
    <property type="entry name" value="TYROSINASE"/>
</dbReference>
<dbReference type="InterPro" id="IPR050316">
    <property type="entry name" value="Tyrosinase/Hemocyanin"/>
</dbReference>
<dbReference type="OMA" id="LDGPYCY"/>
<feature type="domain" description="Tyrosinase copper-binding" evidence="4">
    <location>
        <begin position="307"/>
        <end position="318"/>
    </location>
</feature>